<dbReference type="AlphaFoldDB" id="A0A1Y2FK36"/>
<comment type="caution">
    <text evidence="1">The sequence shown here is derived from an EMBL/GenBank/DDBJ whole genome shotgun (WGS) entry which is preliminary data.</text>
</comment>
<dbReference type="GeneID" id="63787675"/>
<keyword evidence="2" id="KW-1185">Reference proteome</keyword>
<proteinExistence type="predicted"/>
<gene>
    <name evidence="1" type="ORF">BCR37DRAFT_391923</name>
</gene>
<protein>
    <submittedName>
        <fullName evidence="1">Uncharacterized protein</fullName>
    </submittedName>
</protein>
<evidence type="ECO:0000313" key="1">
    <source>
        <dbReference type="EMBL" id="ORY84333.1"/>
    </source>
</evidence>
<dbReference type="Proteomes" id="UP000193685">
    <property type="component" value="Unassembled WGS sequence"/>
</dbReference>
<name>A0A1Y2FK36_PROLT</name>
<organism evidence="1 2">
    <name type="scientific">Protomyces lactucae-debilis</name>
    <dbReference type="NCBI Taxonomy" id="2754530"/>
    <lineage>
        <taxon>Eukaryota</taxon>
        <taxon>Fungi</taxon>
        <taxon>Dikarya</taxon>
        <taxon>Ascomycota</taxon>
        <taxon>Taphrinomycotina</taxon>
        <taxon>Taphrinomycetes</taxon>
        <taxon>Taphrinales</taxon>
        <taxon>Protomycetaceae</taxon>
        <taxon>Protomyces</taxon>
    </lineage>
</organism>
<reference evidence="1 2" key="1">
    <citation type="submission" date="2016-07" db="EMBL/GenBank/DDBJ databases">
        <title>Pervasive Adenine N6-methylation of Active Genes in Fungi.</title>
        <authorList>
            <consortium name="DOE Joint Genome Institute"/>
            <person name="Mondo S.J."/>
            <person name="Dannebaum R.O."/>
            <person name="Kuo R.C."/>
            <person name="Labutti K."/>
            <person name="Haridas S."/>
            <person name="Kuo A."/>
            <person name="Salamov A."/>
            <person name="Ahrendt S.R."/>
            <person name="Lipzen A."/>
            <person name="Sullivan W."/>
            <person name="Andreopoulos W.B."/>
            <person name="Clum A."/>
            <person name="Lindquist E."/>
            <person name="Daum C."/>
            <person name="Ramamoorthy G.K."/>
            <person name="Gryganskyi A."/>
            <person name="Culley D."/>
            <person name="Magnuson J.K."/>
            <person name="James T.Y."/>
            <person name="O'Malley M.A."/>
            <person name="Stajich J.E."/>
            <person name="Spatafora J.W."/>
            <person name="Visel A."/>
            <person name="Grigoriev I.V."/>
        </authorList>
    </citation>
    <scope>NUCLEOTIDE SEQUENCE [LARGE SCALE GENOMIC DNA]</scope>
    <source>
        <strain evidence="1 2">12-1054</strain>
    </source>
</reference>
<sequence>MASVRWQAWGGIRFKETKQLLAYFAKTAGQPVAFKANRQKPDGYRTGAGIVTFKDQVTAQKLLDAADSSGSIDVTSELGSSESGPSSASLVFVEPLNKSMQYITTEDWLKQEVLSHNQASAMLNQYYERELNWFPGFFPDEKGEGALTRAVAQQHAVFKDVATARNNKL</sequence>
<accession>A0A1Y2FK36</accession>
<evidence type="ECO:0000313" key="2">
    <source>
        <dbReference type="Proteomes" id="UP000193685"/>
    </source>
</evidence>
<dbReference type="RefSeq" id="XP_040726351.1">
    <property type="nucleotide sequence ID" value="XM_040871076.1"/>
</dbReference>
<dbReference type="EMBL" id="MCFI01000006">
    <property type="protein sequence ID" value="ORY84333.1"/>
    <property type="molecule type" value="Genomic_DNA"/>
</dbReference>